<keyword evidence="1" id="KW-0805">Transcription regulation</keyword>
<dbReference type="PANTHER" id="PTHR43280">
    <property type="entry name" value="ARAC-FAMILY TRANSCRIPTIONAL REGULATOR"/>
    <property type="match status" value="1"/>
</dbReference>
<sequence length="291" mass="33692">MTQKIIKFPLQLTDSESTKRNSLVLDGYSVIEKCIQNTEEKGMLYLEESVLLLVLEGSASLTFGKQTYTVAKNQLTLLKKARVYEYEKKGNSNNKNIYHELLIVLKDDLIKSFLTTTEKIIPKETNGEIGNGVHSMTECLIIFTESIDPYFNDKPEMYSGQLRLKLKEMLYHLGIGNQSLFQELTQLREPVKTEIQDVMEQNFFSPITLTDFAYISGRSLSSFKRDFQNIYNMPPATWIRKKRLEKAKEILETTQLPISEICFSLGFENVSHFSRIFKEYHGNTPNFYRAK</sequence>
<evidence type="ECO:0000256" key="1">
    <source>
        <dbReference type="ARBA" id="ARBA00023015"/>
    </source>
</evidence>
<dbReference type="PROSITE" id="PS00041">
    <property type="entry name" value="HTH_ARAC_FAMILY_1"/>
    <property type="match status" value="1"/>
</dbReference>
<dbReference type="PRINTS" id="PR00032">
    <property type="entry name" value="HTHARAC"/>
</dbReference>
<name>A0A1M6YXN7_9FLAO</name>
<evidence type="ECO:0000259" key="4">
    <source>
        <dbReference type="PROSITE" id="PS01124"/>
    </source>
</evidence>
<evidence type="ECO:0000256" key="2">
    <source>
        <dbReference type="ARBA" id="ARBA00023125"/>
    </source>
</evidence>
<dbReference type="GO" id="GO:0003700">
    <property type="term" value="F:DNA-binding transcription factor activity"/>
    <property type="evidence" value="ECO:0007669"/>
    <property type="project" value="InterPro"/>
</dbReference>
<evidence type="ECO:0000256" key="3">
    <source>
        <dbReference type="ARBA" id="ARBA00023163"/>
    </source>
</evidence>
<accession>A0A1M6YXN7</accession>
<dbReference type="InterPro" id="IPR018062">
    <property type="entry name" value="HTH_AraC-typ_CS"/>
</dbReference>
<dbReference type="PANTHER" id="PTHR43280:SF2">
    <property type="entry name" value="HTH-TYPE TRANSCRIPTIONAL REGULATOR EXSA"/>
    <property type="match status" value="1"/>
</dbReference>
<dbReference type="RefSeq" id="WP_073292870.1">
    <property type="nucleotide sequence ID" value="NZ_FRAV01000014.1"/>
</dbReference>
<dbReference type="STRING" id="1302687.SAMN05444267_101453"/>
<organism evidence="5 6">
    <name type="scientific">Chryseobacterium polytrichastri</name>
    <dbReference type="NCBI Taxonomy" id="1302687"/>
    <lineage>
        <taxon>Bacteria</taxon>
        <taxon>Pseudomonadati</taxon>
        <taxon>Bacteroidota</taxon>
        <taxon>Flavobacteriia</taxon>
        <taxon>Flavobacteriales</taxon>
        <taxon>Weeksellaceae</taxon>
        <taxon>Chryseobacterium group</taxon>
        <taxon>Chryseobacterium</taxon>
    </lineage>
</organism>
<proteinExistence type="predicted"/>
<dbReference type="PROSITE" id="PS01124">
    <property type="entry name" value="HTH_ARAC_FAMILY_2"/>
    <property type="match status" value="1"/>
</dbReference>
<keyword evidence="3" id="KW-0804">Transcription</keyword>
<dbReference type="Pfam" id="PF12833">
    <property type="entry name" value="HTH_18"/>
    <property type="match status" value="1"/>
</dbReference>
<reference evidence="6" key="1">
    <citation type="submission" date="2016-11" db="EMBL/GenBank/DDBJ databases">
        <authorList>
            <person name="Varghese N."/>
            <person name="Submissions S."/>
        </authorList>
    </citation>
    <scope>NUCLEOTIDE SEQUENCE [LARGE SCALE GENOMIC DNA]</scope>
    <source>
        <strain evidence="6">DSM 26899</strain>
    </source>
</reference>
<feature type="domain" description="HTH araC/xylS-type" evidence="4">
    <location>
        <begin position="193"/>
        <end position="291"/>
    </location>
</feature>
<evidence type="ECO:0000313" key="6">
    <source>
        <dbReference type="Proteomes" id="UP000184364"/>
    </source>
</evidence>
<keyword evidence="6" id="KW-1185">Reference proteome</keyword>
<dbReference type="Gene3D" id="1.10.10.60">
    <property type="entry name" value="Homeodomain-like"/>
    <property type="match status" value="2"/>
</dbReference>
<dbReference type="Pfam" id="PF22200">
    <property type="entry name" value="ExsA_N"/>
    <property type="match status" value="1"/>
</dbReference>
<dbReference type="InterPro" id="IPR009057">
    <property type="entry name" value="Homeodomain-like_sf"/>
</dbReference>
<dbReference type="AlphaFoldDB" id="A0A1M6YXN7"/>
<dbReference type="SMART" id="SM00342">
    <property type="entry name" value="HTH_ARAC"/>
    <property type="match status" value="1"/>
</dbReference>
<dbReference type="GO" id="GO:0043565">
    <property type="term" value="F:sequence-specific DNA binding"/>
    <property type="evidence" value="ECO:0007669"/>
    <property type="project" value="InterPro"/>
</dbReference>
<keyword evidence="2" id="KW-0238">DNA-binding</keyword>
<evidence type="ECO:0000313" key="5">
    <source>
        <dbReference type="EMBL" id="SHL23084.1"/>
    </source>
</evidence>
<gene>
    <name evidence="5" type="ORF">SAMN05444267_101453</name>
</gene>
<dbReference type="EMBL" id="FRAV01000014">
    <property type="protein sequence ID" value="SHL23084.1"/>
    <property type="molecule type" value="Genomic_DNA"/>
</dbReference>
<dbReference type="InterPro" id="IPR054015">
    <property type="entry name" value="ExsA-like_N"/>
</dbReference>
<dbReference type="Proteomes" id="UP000184364">
    <property type="component" value="Unassembled WGS sequence"/>
</dbReference>
<dbReference type="InterPro" id="IPR018060">
    <property type="entry name" value="HTH_AraC"/>
</dbReference>
<dbReference type="SUPFAM" id="SSF46689">
    <property type="entry name" value="Homeodomain-like"/>
    <property type="match status" value="2"/>
</dbReference>
<dbReference type="InterPro" id="IPR020449">
    <property type="entry name" value="Tscrpt_reg_AraC-type_HTH"/>
</dbReference>
<dbReference type="OrthoDB" id="4480133at2"/>
<protein>
    <submittedName>
        <fullName evidence="5">Helix-turn-helix domain-containing protein</fullName>
    </submittedName>
</protein>